<comment type="caution">
    <text evidence="2">The sequence shown here is derived from an EMBL/GenBank/DDBJ whole genome shotgun (WGS) entry which is preliminary data.</text>
</comment>
<dbReference type="InterPro" id="IPR000182">
    <property type="entry name" value="GNAT_dom"/>
</dbReference>
<reference evidence="2 3" key="1">
    <citation type="submission" date="2019-06" db="EMBL/GenBank/DDBJ databases">
        <title>Sequencing the genomes of 1000 actinobacteria strains.</title>
        <authorList>
            <person name="Klenk H.-P."/>
        </authorList>
    </citation>
    <scope>NUCLEOTIDE SEQUENCE [LARGE SCALE GENOMIC DNA]</scope>
    <source>
        <strain evidence="2 3">DSM 44826</strain>
    </source>
</reference>
<sequence length="214" mass="22886">MLPELTRTWANGWAVSRRTPAPVDHPWGLYLEVNAPGQVGRHVITDPTREGVRAAAATVTVPDTWLKVPADPELVAEWLPEGWVVDFPECGHLMATDLVASSPTPPAGYTATLATTDDVVHARVSDHRDEPAARGQQALLGGAVVVDRVSTEPAHRRRGLGGLVMRSLADDAVARGAVLGVLGATDAGRALYETLGWRAHSRLSACVYRPSRRG</sequence>
<proteinExistence type="predicted"/>
<dbReference type="GO" id="GO:0016747">
    <property type="term" value="F:acyltransferase activity, transferring groups other than amino-acyl groups"/>
    <property type="evidence" value="ECO:0007669"/>
    <property type="project" value="InterPro"/>
</dbReference>
<dbReference type="RefSeq" id="WP_145910544.1">
    <property type="nucleotide sequence ID" value="NZ_BAAAMZ010000001.1"/>
</dbReference>
<evidence type="ECO:0000259" key="1">
    <source>
        <dbReference type="PROSITE" id="PS51186"/>
    </source>
</evidence>
<organism evidence="2 3">
    <name type="scientific">Kitasatospora viridis</name>
    <dbReference type="NCBI Taxonomy" id="281105"/>
    <lineage>
        <taxon>Bacteria</taxon>
        <taxon>Bacillati</taxon>
        <taxon>Actinomycetota</taxon>
        <taxon>Actinomycetes</taxon>
        <taxon>Kitasatosporales</taxon>
        <taxon>Streptomycetaceae</taxon>
        <taxon>Kitasatospora</taxon>
    </lineage>
</organism>
<dbReference type="Proteomes" id="UP000317940">
    <property type="component" value="Unassembled WGS sequence"/>
</dbReference>
<dbReference type="InterPro" id="IPR013653">
    <property type="entry name" value="GCN5-like_dom"/>
</dbReference>
<keyword evidence="3" id="KW-1185">Reference proteome</keyword>
<dbReference type="SUPFAM" id="SSF55729">
    <property type="entry name" value="Acyl-CoA N-acyltransferases (Nat)"/>
    <property type="match status" value="1"/>
</dbReference>
<feature type="domain" description="N-acetyltransferase" evidence="1">
    <location>
        <begin position="62"/>
        <end position="214"/>
    </location>
</feature>
<protein>
    <submittedName>
        <fullName evidence="2">FR47-like protein</fullName>
    </submittedName>
</protein>
<dbReference type="Gene3D" id="3.40.630.30">
    <property type="match status" value="1"/>
</dbReference>
<evidence type="ECO:0000313" key="3">
    <source>
        <dbReference type="Proteomes" id="UP000317940"/>
    </source>
</evidence>
<dbReference type="PROSITE" id="PS51186">
    <property type="entry name" value="GNAT"/>
    <property type="match status" value="1"/>
</dbReference>
<dbReference type="OrthoDB" id="4966223at2"/>
<dbReference type="EMBL" id="VIWT01000005">
    <property type="protein sequence ID" value="TWF73580.1"/>
    <property type="molecule type" value="Genomic_DNA"/>
</dbReference>
<evidence type="ECO:0000313" key="2">
    <source>
        <dbReference type="EMBL" id="TWF73580.1"/>
    </source>
</evidence>
<dbReference type="Pfam" id="PF08445">
    <property type="entry name" value="FR47"/>
    <property type="match status" value="1"/>
</dbReference>
<accession>A0A561SFE2</accession>
<name>A0A561SFE2_9ACTN</name>
<dbReference type="InterPro" id="IPR016181">
    <property type="entry name" value="Acyl_CoA_acyltransferase"/>
</dbReference>
<gene>
    <name evidence="2" type="ORF">FHX73_15193</name>
</gene>
<dbReference type="AlphaFoldDB" id="A0A561SFE2"/>